<comment type="caution">
    <text evidence="1">The sequence shown here is derived from an EMBL/GenBank/DDBJ whole genome shotgun (WGS) entry which is preliminary data.</text>
</comment>
<sequence length="120" mass="13950">MGNFLVPERAGARFLTKRKGVDQAHKLGLSLRRRYLKNGFLDSRYLPSEVCVPRIRCPFVVNEMKEIVGAVDQLTDVNEVGLAVPQWFNEEAKREADYLLDVVIFNETFFYKRLEKRLSL</sequence>
<dbReference type="Proteomes" id="UP001196413">
    <property type="component" value="Unassembled WGS sequence"/>
</dbReference>
<gene>
    <name evidence="1" type="ORF">KIN20_004784</name>
</gene>
<protein>
    <submittedName>
        <fullName evidence="1">Uncharacterized protein</fullName>
    </submittedName>
</protein>
<accession>A0AAD5LZ22</accession>
<organism evidence="1 2">
    <name type="scientific">Parelaphostrongylus tenuis</name>
    <name type="common">Meningeal worm</name>
    <dbReference type="NCBI Taxonomy" id="148309"/>
    <lineage>
        <taxon>Eukaryota</taxon>
        <taxon>Metazoa</taxon>
        <taxon>Ecdysozoa</taxon>
        <taxon>Nematoda</taxon>
        <taxon>Chromadorea</taxon>
        <taxon>Rhabditida</taxon>
        <taxon>Rhabditina</taxon>
        <taxon>Rhabditomorpha</taxon>
        <taxon>Strongyloidea</taxon>
        <taxon>Metastrongylidae</taxon>
        <taxon>Parelaphostrongylus</taxon>
    </lineage>
</organism>
<name>A0AAD5LZ22_PARTN</name>
<evidence type="ECO:0000313" key="1">
    <source>
        <dbReference type="EMBL" id="KAJ1349292.1"/>
    </source>
</evidence>
<dbReference type="EMBL" id="JAHQIW010000640">
    <property type="protein sequence ID" value="KAJ1349292.1"/>
    <property type="molecule type" value="Genomic_DNA"/>
</dbReference>
<reference evidence="1" key="1">
    <citation type="submission" date="2021-06" db="EMBL/GenBank/DDBJ databases">
        <title>Parelaphostrongylus tenuis whole genome reference sequence.</title>
        <authorList>
            <person name="Garwood T.J."/>
            <person name="Larsen P.A."/>
            <person name="Fountain-Jones N.M."/>
            <person name="Garbe J.R."/>
            <person name="Macchietto M.G."/>
            <person name="Kania S.A."/>
            <person name="Gerhold R.W."/>
            <person name="Richards J.E."/>
            <person name="Wolf T.M."/>
        </authorList>
    </citation>
    <scope>NUCLEOTIDE SEQUENCE</scope>
    <source>
        <strain evidence="1">MNPRO001-30</strain>
        <tissue evidence="1">Meninges</tissue>
    </source>
</reference>
<keyword evidence="2" id="KW-1185">Reference proteome</keyword>
<dbReference type="AlphaFoldDB" id="A0AAD5LZ22"/>
<proteinExistence type="predicted"/>
<evidence type="ECO:0000313" key="2">
    <source>
        <dbReference type="Proteomes" id="UP001196413"/>
    </source>
</evidence>